<dbReference type="SUPFAM" id="SSF88946">
    <property type="entry name" value="Sigma2 domain of RNA polymerase sigma factors"/>
    <property type="match status" value="1"/>
</dbReference>
<proteinExistence type="inferred from homology"/>
<dbReference type="RefSeq" id="WP_257913133.1">
    <property type="nucleotide sequence ID" value="NZ_JANPWE010000003.1"/>
</dbReference>
<feature type="domain" description="RNA polymerase sigma factor 70 region 4 type 2" evidence="6">
    <location>
        <begin position="122"/>
        <end position="171"/>
    </location>
</feature>
<dbReference type="EMBL" id="JANPWE010000003">
    <property type="protein sequence ID" value="MCR6545460.1"/>
    <property type="molecule type" value="Genomic_DNA"/>
</dbReference>
<evidence type="ECO:0000259" key="6">
    <source>
        <dbReference type="Pfam" id="PF08281"/>
    </source>
</evidence>
<feature type="domain" description="RNA polymerase sigma-70 region 2" evidence="5">
    <location>
        <begin position="24"/>
        <end position="89"/>
    </location>
</feature>
<dbReference type="InterPro" id="IPR007627">
    <property type="entry name" value="RNA_pol_sigma70_r2"/>
</dbReference>
<keyword evidence="8" id="KW-1185">Reference proteome</keyword>
<dbReference type="PANTHER" id="PTHR43133:SF51">
    <property type="entry name" value="RNA POLYMERASE SIGMA FACTOR"/>
    <property type="match status" value="1"/>
</dbReference>
<accession>A0ABT1Y3L0</accession>
<reference evidence="7 8" key="1">
    <citation type="submission" date="2022-08" db="EMBL/GenBank/DDBJ databases">
        <title>Proteogenomics of the novel Dehalobacterium formicoaceticum strain EZ94 highlights a key role of methyltransferases during anaerobic dichloromethane degradation.</title>
        <authorList>
            <person name="Wasmund K."/>
        </authorList>
    </citation>
    <scope>NUCLEOTIDE SEQUENCE [LARGE SCALE GENOMIC DNA]</scope>
    <source>
        <strain evidence="7 8">EZ94</strain>
    </source>
</reference>
<protein>
    <submittedName>
        <fullName evidence="7">Sigma-70 family RNA polymerase sigma factor</fullName>
    </submittedName>
</protein>
<dbReference type="NCBIfam" id="TIGR02937">
    <property type="entry name" value="sigma70-ECF"/>
    <property type="match status" value="1"/>
</dbReference>
<dbReference type="InterPro" id="IPR013249">
    <property type="entry name" value="RNA_pol_sigma70_r4_t2"/>
</dbReference>
<dbReference type="InterPro" id="IPR013324">
    <property type="entry name" value="RNA_pol_sigma_r3/r4-like"/>
</dbReference>
<comment type="caution">
    <text evidence="7">The sequence shown here is derived from an EMBL/GenBank/DDBJ whole genome shotgun (WGS) entry which is preliminary data.</text>
</comment>
<dbReference type="SUPFAM" id="SSF88659">
    <property type="entry name" value="Sigma3 and sigma4 domains of RNA polymerase sigma factors"/>
    <property type="match status" value="1"/>
</dbReference>
<dbReference type="Gene3D" id="1.10.10.10">
    <property type="entry name" value="Winged helix-like DNA-binding domain superfamily/Winged helix DNA-binding domain"/>
    <property type="match status" value="1"/>
</dbReference>
<evidence type="ECO:0000256" key="4">
    <source>
        <dbReference type="ARBA" id="ARBA00023163"/>
    </source>
</evidence>
<dbReference type="InterPro" id="IPR036388">
    <property type="entry name" value="WH-like_DNA-bd_sf"/>
</dbReference>
<evidence type="ECO:0000256" key="2">
    <source>
        <dbReference type="ARBA" id="ARBA00023015"/>
    </source>
</evidence>
<organism evidence="7 8">
    <name type="scientific">Dehalobacterium formicoaceticum</name>
    <dbReference type="NCBI Taxonomy" id="51515"/>
    <lineage>
        <taxon>Bacteria</taxon>
        <taxon>Bacillati</taxon>
        <taxon>Bacillota</taxon>
        <taxon>Clostridia</taxon>
        <taxon>Eubacteriales</taxon>
        <taxon>Peptococcaceae</taxon>
        <taxon>Dehalobacterium</taxon>
    </lineage>
</organism>
<gene>
    <name evidence="7" type="ORF">NVS47_08005</name>
</gene>
<dbReference type="InterPro" id="IPR014284">
    <property type="entry name" value="RNA_pol_sigma-70_dom"/>
</dbReference>
<dbReference type="CDD" id="cd06171">
    <property type="entry name" value="Sigma70_r4"/>
    <property type="match status" value="1"/>
</dbReference>
<dbReference type="Proteomes" id="UP001524944">
    <property type="component" value="Unassembled WGS sequence"/>
</dbReference>
<dbReference type="InterPro" id="IPR039425">
    <property type="entry name" value="RNA_pol_sigma-70-like"/>
</dbReference>
<dbReference type="Pfam" id="PF04542">
    <property type="entry name" value="Sigma70_r2"/>
    <property type="match status" value="1"/>
</dbReference>
<name>A0ABT1Y3L0_9FIRM</name>
<evidence type="ECO:0000256" key="3">
    <source>
        <dbReference type="ARBA" id="ARBA00023082"/>
    </source>
</evidence>
<dbReference type="PANTHER" id="PTHR43133">
    <property type="entry name" value="RNA POLYMERASE ECF-TYPE SIGMA FACTO"/>
    <property type="match status" value="1"/>
</dbReference>
<evidence type="ECO:0000259" key="5">
    <source>
        <dbReference type="Pfam" id="PF04542"/>
    </source>
</evidence>
<evidence type="ECO:0000313" key="8">
    <source>
        <dbReference type="Proteomes" id="UP001524944"/>
    </source>
</evidence>
<keyword evidence="3" id="KW-0731">Sigma factor</keyword>
<sequence length="192" mass="22662">MNRLQDEELVVLCLQGNRDAFAELVKRYERQIYSLAYRLTNNYHDAIDLSQEVFLHLYRVLDKFDGERKFFPWMYRIATNVCYNALKKKPKESTTLDQVMEFISDDKSQPEITFEKKEVQETVQKAIAELPENFRVPVVLKYLEDLSYQQISEVMELPVSTIETRLYRGRIMLQKKLKFILERGAKSGMSSG</sequence>
<comment type="similarity">
    <text evidence="1">Belongs to the sigma-70 factor family. ECF subfamily.</text>
</comment>
<dbReference type="Pfam" id="PF08281">
    <property type="entry name" value="Sigma70_r4_2"/>
    <property type="match status" value="1"/>
</dbReference>
<dbReference type="InterPro" id="IPR013325">
    <property type="entry name" value="RNA_pol_sigma_r2"/>
</dbReference>
<keyword evidence="2" id="KW-0805">Transcription regulation</keyword>
<evidence type="ECO:0000313" key="7">
    <source>
        <dbReference type="EMBL" id="MCR6545460.1"/>
    </source>
</evidence>
<evidence type="ECO:0000256" key="1">
    <source>
        <dbReference type="ARBA" id="ARBA00010641"/>
    </source>
</evidence>
<keyword evidence="4" id="KW-0804">Transcription</keyword>
<dbReference type="Gene3D" id="1.10.1740.10">
    <property type="match status" value="1"/>
</dbReference>